<dbReference type="InterPro" id="IPR036390">
    <property type="entry name" value="WH_DNA-bd_sf"/>
</dbReference>
<dbReference type="Gene3D" id="1.10.10.10">
    <property type="entry name" value="Winged helix-like DNA-binding domain superfamily/Winged helix DNA-binding domain"/>
    <property type="match status" value="1"/>
</dbReference>
<proteinExistence type="inferred from homology"/>
<feature type="domain" description="Transcription regulator TrmB C-terminal" evidence="3">
    <location>
        <begin position="122"/>
        <end position="257"/>
    </location>
</feature>
<dbReference type="InterPro" id="IPR051797">
    <property type="entry name" value="TrmB-like"/>
</dbReference>
<evidence type="ECO:0000256" key="1">
    <source>
        <dbReference type="ARBA" id="ARBA00007287"/>
    </source>
</evidence>
<evidence type="ECO:0000259" key="2">
    <source>
        <dbReference type="Pfam" id="PF01978"/>
    </source>
</evidence>
<dbReference type="InterPro" id="IPR021586">
    <property type="entry name" value="Tscrpt_reg_TrmB_C"/>
</dbReference>
<dbReference type="InterPro" id="IPR011991">
    <property type="entry name" value="ArsR-like_HTH"/>
</dbReference>
<name>A0A7C5LDP9_CALS0</name>
<dbReference type="EMBL" id="DRWN01000065">
    <property type="protein sequence ID" value="HHK69019.1"/>
    <property type="molecule type" value="Genomic_DNA"/>
</dbReference>
<dbReference type="AlphaFoldDB" id="A0A7C5LDP9"/>
<dbReference type="PANTHER" id="PTHR34293:SF1">
    <property type="entry name" value="HTH-TYPE TRANSCRIPTIONAL REGULATOR TRMBL2"/>
    <property type="match status" value="1"/>
</dbReference>
<dbReference type="Pfam" id="PF01978">
    <property type="entry name" value="TrmB"/>
    <property type="match status" value="1"/>
</dbReference>
<sequence length="258" mass="28978">MSEESVVSERVRRALQELGLTEYEARAYIALVENGPLTAGELSEMKLIPYSKVYEVLGSLAEKGFIESQQGRPAKYFPKSPAAAIETLVQSIERDVRRKSEMVVREMMPLFEMKGGRERPDIWILRGEKSVADKIREAVARCEHELLIAAPQLTKDMAEHLYGLILSARARDARVQVMVSNSVAASIVKKLSEVAEVRTRDQMFGGGIICDNREVVIVFSEDEGPVLAIWSDHAGLARFAKNYFEYLWSESSVVKPKK</sequence>
<accession>A0A7C5LDP9</accession>
<evidence type="ECO:0000259" key="3">
    <source>
        <dbReference type="Pfam" id="PF11495"/>
    </source>
</evidence>
<comment type="similarity">
    <text evidence="1">Belongs to the transcriptional regulator TrmB family.</text>
</comment>
<comment type="caution">
    <text evidence="4">The sequence shown here is derived from an EMBL/GenBank/DDBJ whole genome shotgun (WGS) entry which is preliminary data.</text>
</comment>
<dbReference type="InterPro" id="IPR036388">
    <property type="entry name" value="WH-like_DNA-bd_sf"/>
</dbReference>
<evidence type="ECO:0000313" key="4">
    <source>
        <dbReference type="EMBL" id="HHK69019.1"/>
    </source>
</evidence>
<protein>
    <submittedName>
        <fullName evidence="4">TrmB family transcriptional regulator</fullName>
    </submittedName>
</protein>
<organism evidence="4">
    <name type="scientific">Caldiarchaeum subterraneum</name>
    <dbReference type="NCBI Taxonomy" id="311458"/>
    <lineage>
        <taxon>Archaea</taxon>
        <taxon>Nitrososphaerota</taxon>
        <taxon>Candidatus Caldarchaeales</taxon>
        <taxon>Candidatus Caldarchaeaceae</taxon>
        <taxon>Candidatus Caldarchaeum</taxon>
    </lineage>
</organism>
<dbReference type="Gene3D" id="3.30.870.10">
    <property type="entry name" value="Endonuclease Chain A"/>
    <property type="match status" value="1"/>
</dbReference>
<dbReference type="CDD" id="cd09124">
    <property type="entry name" value="PLDc_like_TrmB_middle"/>
    <property type="match status" value="1"/>
</dbReference>
<dbReference type="Pfam" id="PF11495">
    <property type="entry name" value="Regulator_TrmB"/>
    <property type="match status" value="1"/>
</dbReference>
<dbReference type="PANTHER" id="PTHR34293">
    <property type="entry name" value="HTH-TYPE TRANSCRIPTIONAL REGULATOR TRMBL2"/>
    <property type="match status" value="1"/>
</dbReference>
<reference evidence="4" key="1">
    <citation type="journal article" date="2020" name="mSystems">
        <title>Genome- and Community-Level Interaction Insights into Carbon Utilization and Element Cycling Functions of Hydrothermarchaeota in Hydrothermal Sediment.</title>
        <authorList>
            <person name="Zhou Z."/>
            <person name="Liu Y."/>
            <person name="Xu W."/>
            <person name="Pan J."/>
            <person name="Luo Z.H."/>
            <person name="Li M."/>
        </authorList>
    </citation>
    <scope>NUCLEOTIDE SEQUENCE [LARGE SCALE GENOMIC DNA]</scope>
    <source>
        <strain evidence="4">SpSt-1056</strain>
    </source>
</reference>
<dbReference type="CDD" id="cd00090">
    <property type="entry name" value="HTH_ARSR"/>
    <property type="match status" value="1"/>
</dbReference>
<feature type="domain" description="Transcription regulator TrmB N-terminal" evidence="2">
    <location>
        <begin position="15"/>
        <end position="81"/>
    </location>
</feature>
<dbReference type="SUPFAM" id="SSF46785">
    <property type="entry name" value="Winged helix' DNA-binding domain"/>
    <property type="match status" value="1"/>
</dbReference>
<gene>
    <name evidence="4" type="ORF">ENM11_07740</name>
</gene>
<dbReference type="InterPro" id="IPR002831">
    <property type="entry name" value="Tscrpt_reg_TrmB_N"/>
</dbReference>